<dbReference type="GO" id="GO:0016787">
    <property type="term" value="F:hydrolase activity"/>
    <property type="evidence" value="ECO:0007669"/>
    <property type="project" value="UniProtKB-KW"/>
</dbReference>
<evidence type="ECO:0000313" key="7">
    <source>
        <dbReference type="Proteomes" id="UP000219612"/>
    </source>
</evidence>
<evidence type="ECO:0000256" key="3">
    <source>
        <dbReference type="ARBA" id="ARBA00022801"/>
    </source>
</evidence>
<dbReference type="Pfam" id="PF00293">
    <property type="entry name" value="NUDIX"/>
    <property type="match status" value="1"/>
</dbReference>
<protein>
    <submittedName>
        <fullName evidence="6">ADP-ribose pyrophosphatase YjhB, NUDIX family</fullName>
    </submittedName>
</protein>
<dbReference type="Gene3D" id="3.90.79.10">
    <property type="entry name" value="Nucleoside Triphosphate Pyrophosphohydrolase"/>
    <property type="match status" value="1"/>
</dbReference>
<dbReference type="PRINTS" id="PR00502">
    <property type="entry name" value="NUDIXFAMILY"/>
</dbReference>
<dbReference type="Proteomes" id="UP000219612">
    <property type="component" value="Unassembled WGS sequence"/>
</dbReference>
<dbReference type="PROSITE" id="PS00893">
    <property type="entry name" value="NUDIX_BOX"/>
    <property type="match status" value="1"/>
</dbReference>
<keyword evidence="7" id="KW-1185">Reference proteome</keyword>
<reference evidence="6 7" key="1">
    <citation type="submission" date="2017-09" db="EMBL/GenBank/DDBJ databases">
        <authorList>
            <person name="Ehlers B."/>
            <person name="Leendertz F.H."/>
        </authorList>
    </citation>
    <scope>NUCLEOTIDE SEQUENCE [LARGE SCALE GENOMIC DNA]</scope>
    <source>
        <strain evidence="6 7">CGMCC 4.6857</strain>
    </source>
</reference>
<evidence type="ECO:0000313" key="6">
    <source>
        <dbReference type="EMBL" id="SNY64703.1"/>
    </source>
</evidence>
<evidence type="ECO:0000256" key="2">
    <source>
        <dbReference type="ARBA" id="ARBA00005582"/>
    </source>
</evidence>
<dbReference type="EMBL" id="OBDY01000027">
    <property type="protein sequence ID" value="SNY64703.1"/>
    <property type="molecule type" value="Genomic_DNA"/>
</dbReference>
<evidence type="ECO:0000256" key="4">
    <source>
        <dbReference type="RuleBase" id="RU003476"/>
    </source>
</evidence>
<dbReference type="PANTHER" id="PTHR43046">
    <property type="entry name" value="GDP-MANNOSE MANNOSYL HYDROLASE"/>
    <property type="match status" value="1"/>
</dbReference>
<sequence>MTYVERMRALVGREPLVLAGAGVLVWDDRRRVLLQQRSDDGTWSIPGGTVEPGEHLEDAARRELREETGLIAGALTLLAARSGPDCFVVYPNGDQCQVISLTYRADSWSGTLDLTDPETTDLRFFDPLDLPDMNPYNQTLFAHLAAEGHLK</sequence>
<dbReference type="InterPro" id="IPR020476">
    <property type="entry name" value="Nudix_hydrolase"/>
</dbReference>
<dbReference type="SUPFAM" id="SSF55811">
    <property type="entry name" value="Nudix"/>
    <property type="match status" value="1"/>
</dbReference>
<proteinExistence type="inferred from homology"/>
<dbReference type="RefSeq" id="WP_097327157.1">
    <property type="nucleotide sequence ID" value="NZ_OBDY01000027.1"/>
</dbReference>
<dbReference type="PROSITE" id="PS51462">
    <property type="entry name" value="NUDIX"/>
    <property type="match status" value="1"/>
</dbReference>
<dbReference type="AlphaFoldDB" id="A0A285JXC8"/>
<dbReference type="CDD" id="cd04677">
    <property type="entry name" value="NUDIX_Hydrolase"/>
    <property type="match status" value="1"/>
</dbReference>
<dbReference type="InterPro" id="IPR015797">
    <property type="entry name" value="NUDIX_hydrolase-like_dom_sf"/>
</dbReference>
<feature type="domain" description="Nudix hydrolase" evidence="5">
    <location>
        <begin position="15"/>
        <end position="147"/>
    </location>
</feature>
<comment type="similarity">
    <text evidence="2 4">Belongs to the Nudix hydrolase family.</text>
</comment>
<dbReference type="OrthoDB" id="9804442at2"/>
<comment type="cofactor">
    <cofactor evidence="1">
        <name>Mg(2+)</name>
        <dbReference type="ChEBI" id="CHEBI:18420"/>
    </cofactor>
</comment>
<dbReference type="InterPro" id="IPR020084">
    <property type="entry name" value="NUDIX_hydrolase_CS"/>
</dbReference>
<name>A0A285JXC8_9ACTN</name>
<organism evidence="6 7">
    <name type="scientific">Paractinoplanes atraurantiacus</name>
    <dbReference type="NCBI Taxonomy" id="1036182"/>
    <lineage>
        <taxon>Bacteria</taxon>
        <taxon>Bacillati</taxon>
        <taxon>Actinomycetota</taxon>
        <taxon>Actinomycetes</taxon>
        <taxon>Micromonosporales</taxon>
        <taxon>Micromonosporaceae</taxon>
        <taxon>Paractinoplanes</taxon>
    </lineage>
</organism>
<dbReference type="InterPro" id="IPR000086">
    <property type="entry name" value="NUDIX_hydrolase_dom"/>
</dbReference>
<accession>A0A285JXC8</accession>
<dbReference type="PANTHER" id="PTHR43046:SF2">
    <property type="entry name" value="8-OXO-DGTP DIPHOSPHATASE-RELATED"/>
    <property type="match status" value="1"/>
</dbReference>
<evidence type="ECO:0000259" key="5">
    <source>
        <dbReference type="PROSITE" id="PS51462"/>
    </source>
</evidence>
<evidence type="ECO:0000256" key="1">
    <source>
        <dbReference type="ARBA" id="ARBA00001946"/>
    </source>
</evidence>
<gene>
    <name evidence="6" type="ORF">SAMN05421748_12724</name>
</gene>
<keyword evidence="3 4" id="KW-0378">Hydrolase</keyword>